<evidence type="ECO:0000256" key="1">
    <source>
        <dbReference type="SAM" id="MobiDB-lite"/>
    </source>
</evidence>
<dbReference type="EMBL" id="KV453909">
    <property type="protein sequence ID" value="ODV82032.1"/>
    <property type="molecule type" value="Genomic_DNA"/>
</dbReference>
<gene>
    <name evidence="2" type="ORF">CANTADRAFT_19625</name>
</gene>
<feature type="region of interest" description="Disordered" evidence="1">
    <location>
        <begin position="1"/>
        <end position="30"/>
    </location>
</feature>
<sequence>MEPDWAEVKRSGEVATRRQVPGGGQPEDGGDLELIVGVDLEARGHGTDRFFFQFLLSHDRAVSFAMTDLVGGRMVNAMGQSPVTQSRHSVARWQFAPNCWQYWPILTTVIYSAYST</sequence>
<evidence type="ECO:0000313" key="2">
    <source>
        <dbReference type="EMBL" id="ODV82032.1"/>
    </source>
</evidence>
<protein>
    <submittedName>
        <fullName evidence="2">Uncharacterized protein</fullName>
    </submittedName>
</protein>
<reference evidence="3" key="1">
    <citation type="submission" date="2016-05" db="EMBL/GenBank/DDBJ databases">
        <title>Comparative genomics of biotechnologically important yeasts.</title>
        <authorList>
            <consortium name="DOE Joint Genome Institute"/>
            <person name="Riley R."/>
            <person name="Haridas S."/>
            <person name="Wolfe K.H."/>
            <person name="Lopes M.R."/>
            <person name="Hittinger C.T."/>
            <person name="Goker M."/>
            <person name="Salamov A."/>
            <person name="Wisecaver J."/>
            <person name="Long T.M."/>
            <person name="Aerts A.L."/>
            <person name="Barry K."/>
            <person name="Choi C."/>
            <person name="Clum A."/>
            <person name="Coughlan A.Y."/>
            <person name="Deshpande S."/>
            <person name="Douglass A.P."/>
            <person name="Hanson S.J."/>
            <person name="Klenk H.-P."/>
            <person name="Labutti K."/>
            <person name="Lapidus A."/>
            <person name="Lindquist E."/>
            <person name="Lipzen A."/>
            <person name="Meier-Kolthoff J.P."/>
            <person name="Ohm R.A."/>
            <person name="Otillar R.P."/>
            <person name="Pangilinan J."/>
            <person name="Peng Y."/>
            <person name="Rokas A."/>
            <person name="Rosa C.A."/>
            <person name="Scheuner C."/>
            <person name="Sibirny A.A."/>
            <person name="Slot J.C."/>
            <person name="Stielow J.B."/>
            <person name="Sun H."/>
            <person name="Kurtzman C.P."/>
            <person name="Blackwell M."/>
            <person name="Grigoriev I.V."/>
            <person name="Jeffries T.W."/>
        </authorList>
    </citation>
    <scope>NUCLEOTIDE SEQUENCE [LARGE SCALE GENOMIC DNA]</scope>
    <source>
        <strain evidence="3">NRRL Y-17324</strain>
    </source>
</reference>
<keyword evidence="3" id="KW-1185">Reference proteome</keyword>
<dbReference type="RefSeq" id="XP_020067154.1">
    <property type="nucleotide sequence ID" value="XM_020206471.1"/>
</dbReference>
<dbReference type="Proteomes" id="UP000094285">
    <property type="component" value="Unassembled WGS sequence"/>
</dbReference>
<accession>A0A1E4SRK1</accession>
<feature type="compositionally biased region" description="Basic and acidic residues" evidence="1">
    <location>
        <begin position="1"/>
        <end position="16"/>
    </location>
</feature>
<proteinExistence type="predicted"/>
<dbReference type="GeneID" id="30980608"/>
<evidence type="ECO:0000313" key="3">
    <source>
        <dbReference type="Proteomes" id="UP000094285"/>
    </source>
</evidence>
<organism evidence="2 3">
    <name type="scientific">Suhomyces tanzawaensis NRRL Y-17324</name>
    <dbReference type="NCBI Taxonomy" id="984487"/>
    <lineage>
        <taxon>Eukaryota</taxon>
        <taxon>Fungi</taxon>
        <taxon>Dikarya</taxon>
        <taxon>Ascomycota</taxon>
        <taxon>Saccharomycotina</taxon>
        <taxon>Pichiomycetes</taxon>
        <taxon>Debaryomycetaceae</taxon>
        <taxon>Suhomyces</taxon>
    </lineage>
</organism>
<dbReference type="AlphaFoldDB" id="A0A1E4SRK1"/>
<name>A0A1E4SRK1_9ASCO</name>